<dbReference type="EMBL" id="JBFSHR010000004">
    <property type="protein sequence ID" value="MEX6428575.1"/>
    <property type="molecule type" value="Genomic_DNA"/>
</dbReference>
<reference evidence="5 6" key="1">
    <citation type="submission" date="2024-07" db="EMBL/GenBank/DDBJ databases">
        <title>Draft Genome Sequence of Ferrimicrobium acidiphilum Strain YE2023, Isolated from a Pulp of Bioleach Reactor.</title>
        <authorList>
            <person name="Elkina Y.A."/>
            <person name="Bulaeva A.G."/>
            <person name="Beletsky A.V."/>
            <person name="Mardanov A.V."/>
        </authorList>
    </citation>
    <scope>NUCLEOTIDE SEQUENCE [LARGE SCALE GENOMIC DNA]</scope>
    <source>
        <strain evidence="5 6">YE2023</strain>
    </source>
</reference>
<dbReference type="RefSeq" id="WP_369084158.1">
    <property type="nucleotide sequence ID" value="NZ_JBFSHR010000004.1"/>
</dbReference>
<name>A0ABV3XZJ5_9ACTN</name>
<comment type="caution">
    <text evidence="5">The sequence shown here is derived from an EMBL/GenBank/DDBJ whole genome shotgun (WGS) entry which is preliminary data.</text>
</comment>
<dbReference type="Pfam" id="PF13439">
    <property type="entry name" value="Glyco_transf_4"/>
    <property type="match status" value="1"/>
</dbReference>
<keyword evidence="6" id="KW-1185">Reference proteome</keyword>
<dbReference type="PANTHER" id="PTHR46401">
    <property type="entry name" value="GLYCOSYLTRANSFERASE WBBK-RELATED"/>
    <property type="match status" value="1"/>
</dbReference>
<evidence type="ECO:0000313" key="6">
    <source>
        <dbReference type="Proteomes" id="UP001560267"/>
    </source>
</evidence>
<evidence type="ECO:0000256" key="1">
    <source>
        <dbReference type="ARBA" id="ARBA00022676"/>
    </source>
</evidence>
<sequence length="357" mass="38978">MGRRSGIGEFAYHMAESVARHVDAAGFMISMRGRGKLRDLLPPGVSHLSLALPARPLMASWRWCYCPDLRWLFHGFDVVHGTNFVVPPSRGIARVVTVHDLTPLLFPRFCRPEVLGFPALVRHAIRSGAYVHTPSEFVRQQVLEYLDADPERVVSIAHGITPLDADPEPPHFASLLDGRPWVLAMSTLEPRKGLASLVKAFEGIAPLHPDLLLVLTGQAGWGIDDLLGQLKNSSIAERVVLPGYVSDNDRSWLLRNATVFAYPSLYEGFGLPPLEAMSVGTPVVSTDAGAIPEVVGSAAILVPPNSVDELADALTEVITSSTTRASLAELGYERACRYSWHTNGEQMATLYSQASRR</sequence>
<protein>
    <submittedName>
        <fullName evidence="5">Glycosyltransferase family 4 protein</fullName>
    </submittedName>
</protein>
<dbReference type="PANTHER" id="PTHR46401:SF2">
    <property type="entry name" value="GLYCOSYLTRANSFERASE WBBK-RELATED"/>
    <property type="match status" value="1"/>
</dbReference>
<dbReference type="Gene3D" id="3.40.50.2000">
    <property type="entry name" value="Glycogen Phosphorylase B"/>
    <property type="match status" value="2"/>
</dbReference>
<keyword evidence="1" id="KW-0328">Glycosyltransferase</keyword>
<dbReference type="InterPro" id="IPR028098">
    <property type="entry name" value="Glyco_trans_4-like_N"/>
</dbReference>
<feature type="domain" description="Glycosyltransferase subfamily 4-like N-terminal" evidence="4">
    <location>
        <begin position="6"/>
        <end position="160"/>
    </location>
</feature>
<proteinExistence type="predicted"/>
<evidence type="ECO:0000256" key="2">
    <source>
        <dbReference type="ARBA" id="ARBA00022679"/>
    </source>
</evidence>
<feature type="domain" description="Glycosyl transferase family 1" evidence="3">
    <location>
        <begin position="177"/>
        <end position="333"/>
    </location>
</feature>
<dbReference type="Pfam" id="PF00534">
    <property type="entry name" value="Glycos_transf_1"/>
    <property type="match status" value="1"/>
</dbReference>
<dbReference type="SUPFAM" id="SSF53756">
    <property type="entry name" value="UDP-Glycosyltransferase/glycogen phosphorylase"/>
    <property type="match status" value="1"/>
</dbReference>
<accession>A0ABV3XZJ5</accession>
<gene>
    <name evidence="5" type="ORF">AB6A68_01805</name>
</gene>
<dbReference type="Proteomes" id="UP001560267">
    <property type="component" value="Unassembled WGS sequence"/>
</dbReference>
<evidence type="ECO:0000259" key="4">
    <source>
        <dbReference type="Pfam" id="PF13439"/>
    </source>
</evidence>
<keyword evidence="2" id="KW-0808">Transferase</keyword>
<organism evidence="5 6">
    <name type="scientific">Ferrimicrobium acidiphilum</name>
    <dbReference type="NCBI Taxonomy" id="121039"/>
    <lineage>
        <taxon>Bacteria</taxon>
        <taxon>Bacillati</taxon>
        <taxon>Actinomycetota</taxon>
        <taxon>Acidimicrobiia</taxon>
        <taxon>Acidimicrobiales</taxon>
        <taxon>Acidimicrobiaceae</taxon>
        <taxon>Ferrimicrobium</taxon>
    </lineage>
</organism>
<dbReference type="InterPro" id="IPR001296">
    <property type="entry name" value="Glyco_trans_1"/>
</dbReference>
<dbReference type="CDD" id="cd03809">
    <property type="entry name" value="GT4_MtfB-like"/>
    <property type="match status" value="1"/>
</dbReference>
<evidence type="ECO:0000259" key="3">
    <source>
        <dbReference type="Pfam" id="PF00534"/>
    </source>
</evidence>
<evidence type="ECO:0000313" key="5">
    <source>
        <dbReference type="EMBL" id="MEX6428575.1"/>
    </source>
</evidence>